<dbReference type="CDD" id="cd03219">
    <property type="entry name" value="ABC_Mj1267_LivG_branched"/>
    <property type="match status" value="1"/>
</dbReference>
<dbReference type="GO" id="GO:0016887">
    <property type="term" value="F:ATP hydrolysis activity"/>
    <property type="evidence" value="ECO:0007669"/>
    <property type="project" value="InterPro"/>
</dbReference>
<evidence type="ECO:0000259" key="5">
    <source>
        <dbReference type="PROSITE" id="PS50893"/>
    </source>
</evidence>
<dbReference type="AlphaFoldDB" id="A0A554WVH9"/>
<keyword evidence="7" id="KW-1185">Reference proteome</keyword>
<feature type="domain" description="ABC transporter" evidence="5">
    <location>
        <begin position="15"/>
        <end position="256"/>
    </location>
</feature>
<keyword evidence="2" id="KW-0472">Membrane</keyword>
<dbReference type="SMART" id="SM00382">
    <property type="entry name" value="AAA"/>
    <property type="match status" value="1"/>
</dbReference>
<keyword evidence="4 6" id="KW-0067">ATP-binding</keyword>
<proteinExistence type="predicted"/>
<sequence>MSTLHTPAGAQPPALELRGVTKRFGKTEIIRGVDLQVRRGERVAVIGPNGAGKSTLFNLISGRFVPTSGEILLNGRRIDGKKPFEINRMGLSRSFQITNIFPKLSVFDNLRCAVLWSLGYRYTFFKFLADLDDANERAEQLLDRIGLHKKRDTLAMNLTYAEQRALEIGITIAGGAEVILLDEPTAGMSKSETRRFIDFIREVTEGKTLLTVEHDMGVVFGLADRIAVVVYGEVIAFDTPEAVKANARVQEAYLGSVLAEQQAAEVVH</sequence>
<dbReference type="Proteomes" id="UP000318554">
    <property type="component" value="Unassembled WGS sequence"/>
</dbReference>
<dbReference type="InterPro" id="IPR032823">
    <property type="entry name" value="BCA_ABC_TP_C"/>
</dbReference>
<gene>
    <name evidence="6" type="primary">glnQ_1</name>
    <name evidence="6" type="ORF">Taqua_00304</name>
</gene>
<reference evidence="6 7" key="1">
    <citation type="submission" date="2019-07" db="EMBL/GenBank/DDBJ databases">
        <title>Tepidimonas aquatica CLN-1 draft genome.</title>
        <authorList>
            <person name="Da Costa M.S."/>
            <person name="Froufe H.J.C."/>
            <person name="Egas C."/>
            <person name="Albuquerque L."/>
        </authorList>
    </citation>
    <scope>NUCLEOTIDE SEQUENCE [LARGE SCALE GENOMIC DNA]</scope>
    <source>
        <strain evidence="6 7">CLN-1</strain>
    </source>
</reference>
<dbReference type="InterPro" id="IPR003593">
    <property type="entry name" value="AAA+_ATPase"/>
</dbReference>
<evidence type="ECO:0000256" key="3">
    <source>
        <dbReference type="ARBA" id="ARBA00022741"/>
    </source>
</evidence>
<dbReference type="InterPro" id="IPR051120">
    <property type="entry name" value="ABC_AA/LPS_Transport"/>
</dbReference>
<protein>
    <submittedName>
        <fullName evidence="6">Glutamine transport ATP-binding protein GlnQ</fullName>
        <ecNumber evidence="6">3.6.3.-</ecNumber>
    </submittedName>
</protein>
<dbReference type="OrthoDB" id="9781337at2"/>
<dbReference type="RefSeq" id="WP_144324285.1">
    <property type="nucleotide sequence ID" value="NZ_VJNA01000003.1"/>
</dbReference>
<accession>A0A554WVH9</accession>
<dbReference type="Pfam" id="PF00005">
    <property type="entry name" value="ABC_tran"/>
    <property type="match status" value="1"/>
</dbReference>
<dbReference type="EC" id="3.6.3.-" evidence="6"/>
<dbReference type="GO" id="GO:0005886">
    <property type="term" value="C:plasma membrane"/>
    <property type="evidence" value="ECO:0007669"/>
    <property type="project" value="TreeGrafter"/>
</dbReference>
<dbReference type="InterPro" id="IPR003439">
    <property type="entry name" value="ABC_transporter-like_ATP-bd"/>
</dbReference>
<dbReference type="SUPFAM" id="SSF52540">
    <property type="entry name" value="P-loop containing nucleoside triphosphate hydrolases"/>
    <property type="match status" value="1"/>
</dbReference>
<dbReference type="EMBL" id="VJNA01000003">
    <property type="protein sequence ID" value="TSE27573.1"/>
    <property type="molecule type" value="Genomic_DNA"/>
</dbReference>
<dbReference type="GO" id="GO:0005524">
    <property type="term" value="F:ATP binding"/>
    <property type="evidence" value="ECO:0007669"/>
    <property type="project" value="UniProtKB-KW"/>
</dbReference>
<dbReference type="Gene3D" id="3.40.50.300">
    <property type="entry name" value="P-loop containing nucleotide triphosphate hydrolases"/>
    <property type="match status" value="1"/>
</dbReference>
<keyword evidence="2" id="KW-1003">Cell membrane</keyword>
<organism evidence="6 7">
    <name type="scientific">Tepidimonas aquatica</name>
    <dbReference type="NCBI Taxonomy" id="247482"/>
    <lineage>
        <taxon>Bacteria</taxon>
        <taxon>Pseudomonadati</taxon>
        <taxon>Pseudomonadota</taxon>
        <taxon>Betaproteobacteria</taxon>
        <taxon>Burkholderiales</taxon>
        <taxon>Tepidimonas</taxon>
    </lineage>
</organism>
<dbReference type="InterPro" id="IPR027417">
    <property type="entry name" value="P-loop_NTPase"/>
</dbReference>
<evidence type="ECO:0000313" key="7">
    <source>
        <dbReference type="Proteomes" id="UP000318554"/>
    </source>
</evidence>
<dbReference type="PROSITE" id="PS50893">
    <property type="entry name" value="ABC_TRANSPORTER_2"/>
    <property type="match status" value="1"/>
</dbReference>
<evidence type="ECO:0000256" key="4">
    <source>
        <dbReference type="ARBA" id="ARBA00022840"/>
    </source>
</evidence>
<dbReference type="PANTHER" id="PTHR45772:SF3">
    <property type="entry name" value="ABC TRANSPORTER ATP-BINDING PROTEIN"/>
    <property type="match status" value="1"/>
</dbReference>
<evidence type="ECO:0000256" key="2">
    <source>
        <dbReference type="ARBA" id="ARBA00022475"/>
    </source>
</evidence>
<evidence type="ECO:0000313" key="6">
    <source>
        <dbReference type="EMBL" id="TSE27573.1"/>
    </source>
</evidence>
<comment type="caution">
    <text evidence="6">The sequence shown here is derived from an EMBL/GenBank/DDBJ whole genome shotgun (WGS) entry which is preliminary data.</text>
</comment>
<dbReference type="Pfam" id="PF12399">
    <property type="entry name" value="BCA_ABC_TP_C"/>
    <property type="match status" value="1"/>
</dbReference>
<evidence type="ECO:0000256" key="1">
    <source>
        <dbReference type="ARBA" id="ARBA00022448"/>
    </source>
</evidence>
<name>A0A554WVH9_9BURK</name>
<keyword evidence="6" id="KW-0378">Hydrolase</keyword>
<keyword evidence="1" id="KW-0813">Transport</keyword>
<keyword evidence="3" id="KW-0547">Nucleotide-binding</keyword>
<dbReference type="PANTHER" id="PTHR45772">
    <property type="entry name" value="CONSERVED COMPONENT OF ABC TRANSPORTER FOR NATURAL AMINO ACIDS-RELATED"/>
    <property type="match status" value="1"/>
</dbReference>